<sequence length="80" mass="8313">MGGPVEPKSGLALALSRRARLKDASSLSAMNRAAKGTPTAELIWDGLSARLVIDGNVCEVVAVRQSWLPAAGLNEIDVAV</sequence>
<protein>
    <submittedName>
        <fullName evidence="1">Uncharacterized protein</fullName>
    </submittedName>
</protein>
<dbReference type="Proteomes" id="UP000297348">
    <property type="component" value="Unassembled WGS sequence"/>
</dbReference>
<comment type="caution">
    <text evidence="1">The sequence shown here is derived from an EMBL/GenBank/DDBJ whole genome shotgun (WGS) entry which is preliminary data.</text>
</comment>
<accession>A0A4Z0J8E1</accession>
<keyword evidence="2" id="KW-1185">Reference proteome</keyword>
<name>A0A4Z0J8E1_9LACO</name>
<organism evidence="1 2">
    <name type="scientific">Levilactobacillus suantsaiihabitans</name>
    <dbReference type="NCBI Taxonomy" id="2487722"/>
    <lineage>
        <taxon>Bacteria</taxon>
        <taxon>Bacillati</taxon>
        <taxon>Bacillota</taxon>
        <taxon>Bacilli</taxon>
        <taxon>Lactobacillales</taxon>
        <taxon>Lactobacillaceae</taxon>
        <taxon>Levilactobacillus</taxon>
    </lineage>
</organism>
<reference evidence="1 2" key="1">
    <citation type="submission" date="2018-10" db="EMBL/GenBank/DDBJ databases">
        <title>Lactobacillus sp. R7 and Lactobacillus sp. R19 isolated from fermented mustard green product of Taiwan.</title>
        <authorList>
            <person name="Lin S.-T."/>
        </authorList>
    </citation>
    <scope>NUCLEOTIDE SEQUENCE [LARGE SCALE GENOMIC DNA]</scope>
    <source>
        <strain evidence="1 2">BCRC 81129</strain>
    </source>
</reference>
<proteinExistence type="predicted"/>
<dbReference type="EMBL" id="RKLX01000015">
    <property type="protein sequence ID" value="TGD18210.1"/>
    <property type="molecule type" value="Genomic_DNA"/>
</dbReference>
<evidence type="ECO:0000313" key="2">
    <source>
        <dbReference type="Proteomes" id="UP000297348"/>
    </source>
</evidence>
<evidence type="ECO:0000313" key="1">
    <source>
        <dbReference type="EMBL" id="TGD18210.1"/>
    </source>
</evidence>
<gene>
    <name evidence="1" type="ORF">EGT51_09235</name>
</gene>
<dbReference type="AlphaFoldDB" id="A0A4Z0J8E1"/>